<evidence type="ECO:0000313" key="3">
    <source>
        <dbReference type="Proteomes" id="UP001164286"/>
    </source>
</evidence>
<sequence length="378" mass="40773">MSGTGIFRSTLNPGAKVFTPRAQTVKAEPIFACIGPECFPYYYTSLPVVTAPTPLPAPLPLVVHSPVPKPALQSAWWSLGDDEDEDDEDSIYRYTTSFGRDSGDESDGDASESSDEGTSGSSRWAPSLETVEEVPELDEDDWSRRGADGSDECDSLSSQCATPVTSSSEVGYFTSPETSNTSIPLLVLTPPTPEPADLQSDGYELPRTVNGFQGRQLEYGHSGIQTSPSSHALASYPSPASLSRDSPSSPTSHSAPPPQEKEYHSSPASAPVEHYYIYYGCSGQLIDPATEHPPPKSDVEIIMPVEPVGEEPWVGWEPAMRDEGYGSTYRSDVLAQEVLRGMLARAISYQYTSLPPVNRSRYAGRAPSQAVAIKPART</sequence>
<organism evidence="2 3">
    <name type="scientific">Dioszegia hungarica</name>
    <dbReference type="NCBI Taxonomy" id="4972"/>
    <lineage>
        <taxon>Eukaryota</taxon>
        <taxon>Fungi</taxon>
        <taxon>Dikarya</taxon>
        <taxon>Basidiomycota</taxon>
        <taxon>Agaricomycotina</taxon>
        <taxon>Tremellomycetes</taxon>
        <taxon>Tremellales</taxon>
        <taxon>Bulleribasidiaceae</taxon>
        <taxon>Dioszegia</taxon>
    </lineage>
</organism>
<name>A0AA38LTP7_9TREE</name>
<feature type="compositionally biased region" description="Acidic residues" evidence="1">
    <location>
        <begin position="104"/>
        <end position="115"/>
    </location>
</feature>
<dbReference type="AlphaFoldDB" id="A0AA38LTP7"/>
<evidence type="ECO:0000256" key="1">
    <source>
        <dbReference type="SAM" id="MobiDB-lite"/>
    </source>
</evidence>
<evidence type="ECO:0000313" key="2">
    <source>
        <dbReference type="EMBL" id="KAI9632821.1"/>
    </source>
</evidence>
<dbReference type="Proteomes" id="UP001164286">
    <property type="component" value="Unassembled WGS sequence"/>
</dbReference>
<reference evidence="2" key="1">
    <citation type="journal article" date="2022" name="G3 (Bethesda)">
        <title>High quality genome of the basidiomycete yeast Dioszegia hungarica PDD-24b-2 isolated from cloud water.</title>
        <authorList>
            <person name="Jarrige D."/>
            <person name="Haridas S."/>
            <person name="Bleykasten-Grosshans C."/>
            <person name="Joly M."/>
            <person name="Nadalig T."/>
            <person name="Sancelme M."/>
            <person name="Vuilleumier S."/>
            <person name="Grigoriev I.V."/>
            <person name="Amato P."/>
            <person name="Bringel F."/>
        </authorList>
    </citation>
    <scope>NUCLEOTIDE SEQUENCE</scope>
    <source>
        <strain evidence="2">PDD-24b-2</strain>
    </source>
</reference>
<dbReference type="GeneID" id="77727281"/>
<protein>
    <submittedName>
        <fullName evidence="2">Uncharacterized protein</fullName>
    </submittedName>
</protein>
<keyword evidence="3" id="KW-1185">Reference proteome</keyword>
<dbReference type="EMBL" id="JAKWFO010000014">
    <property type="protein sequence ID" value="KAI9632821.1"/>
    <property type="molecule type" value="Genomic_DNA"/>
</dbReference>
<dbReference type="RefSeq" id="XP_052942598.1">
    <property type="nucleotide sequence ID" value="XM_053088076.1"/>
</dbReference>
<feature type="compositionally biased region" description="Low complexity" evidence="1">
    <location>
        <begin position="227"/>
        <end position="254"/>
    </location>
</feature>
<feature type="region of interest" description="Disordered" evidence="1">
    <location>
        <begin position="95"/>
        <end position="267"/>
    </location>
</feature>
<accession>A0AA38LTP7</accession>
<comment type="caution">
    <text evidence="2">The sequence shown here is derived from an EMBL/GenBank/DDBJ whole genome shotgun (WGS) entry which is preliminary data.</text>
</comment>
<gene>
    <name evidence="2" type="ORF">MKK02DRAFT_30551</name>
</gene>
<proteinExistence type="predicted"/>
<feature type="compositionally biased region" description="Polar residues" evidence="1">
    <location>
        <begin position="155"/>
        <end position="180"/>
    </location>
</feature>
<feature type="compositionally biased region" description="Acidic residues" evidence="1">
    <location>
        <begin position="130"/>
        <end position="141"/>
    </location>
</feature>